<evidence type="ECO:0000313" key="4">
    <source>
        <dbReference type="Proteomes" id="UP001596408"/>
    </source>
</evidence>
<name>A0ABD5TXE0_9EURY</name>
<dbReference type="Gene3D" id="3.10.310.10">
    <property type="entry name" value="Diaminopimelate Epimerase, Chain A, domain 1"/>
    <property type="match status" value="2"/>
</dbReference>
<proteinExistence type="inferred from homology"/>
<dbReference type="InterPro" id="IPR008794">
    <property type="entry name" value="Pro_racemase_fam"/>
</dbReference>
<organism evidence="3 4">
    <name type="scientific">Halopelagius fulvigenes</name>
    <dbReference type="NCBI Taxonomy" id="1198324"/>
    <lineage>
        <taxon>Archaea</taxon>
        <taxon>Methanobacteriati</taxon>
        <taxon>Methanobacteriota</taxon>
        <taxon>Stenosarchaea group</taxon>
        <taxon>Halobacteria</taxon>
        <taxon>Halobacteriales</taxon>
        <taxon>Haloferacaceae</taxon>
    </lineage>
</organism>
<dbReference type="FunFam" id="3.10.310.10:FF:000003">
    <property type="entry name" value="Proline racemase"/>
    <property type="match status" value="1"/>
</dbReference>
<dbReference type="Proteomes" id="UP001596408">
    <property type="component" value="Unassembled WGS sequence"/>
</dbReference>
<sequence>MTAGTRFETLDTHTGGEPTRLITDGLDRSAFEGGSVAAQRDAFAETHDEVRELLMKEPRGHDDMFGAVRVPPRAEEADFGLFFMDGGGYLDMCGHGTMGVVTALVERGELAPEPELRVETPAGVVTARPTVEDGRVESVAVQNVRSFVAEEATVTVETDRGDLAIPVDVVYAGNFFAMVDAAAVEPSVGADDAGELIDLGLRIRAAANDQLDVVNPLTGDPARVSLTEFYESGRDADGRGPSGRRGNPGDVVEQSSTAHRTQSDDADRTFVVFGDRSVDRSPCGTGTCAKMTLLHERGKLDVGKRYAHESVVGSRFTGRLRDAEERDGVTVTTPEVRGRAYVTGEHTFFVHPDDTLGGFSVAGR</sequence>
<reference evidence="3 4" key="1">
    <citation type="journal article" date="2019" name="Int. J. Syst. Evol. Microbiol.">
        <title>The Global Catalogue of Microorganisms (GCM) 10K type strain sequencing project: providing services to taxonomists for standard genome sequencing and annotation.</title>
        <authorList>
            <consortium name="The Broad Institute Genomics Platform"/>
            <consortium name="The Broad Institute Genome Sequencing Center for Infectious Disease"/>
            <person name="Wu L."/>
            <person name="Ma J."/>
        </authorList>
    </citation>
    <scope>NUCLEOTIDE SEQUENCE [LARGE SCALE GENOMIC DNA]</scope>
    <source>
        <strain evidence="3 4">YIM 94188</strain>
    </source>
</reference>
<evidence type="ECO:0000256" key="1">
    <source>
        <dbReference type="ARBA" id="ARBA00007529"/>
    </source>
</evidence>
<dbReference type="PANTHER" id="PTHR33442">
    <property type="entry name" value="TRANS-3-HYDROXY-L-PROLINE DEHYDRATASE"/>
    <property type="match status" value="1"/>
</dbReference>
<dbReference type="PANTHER" id="PTHR33442:SF5">
    <property type="entry name" value="BIFUNCTIONAL TRANS-3-HYDROXY-L-PROLINE DEHYDRATASE_2-EPIMERASE"/>
    <property type="match status" value="1"/>
</dbReference>
<dbReference type="PIRSF" id="PIRSF029792">
    <property type="entry name" value="Pro_racemase"/>
    <property type="match status" value="1"/>
</dbReference>
<dbReference type="RefSeq" id="WP_379692708.1">
    <property type="nucleotide sequence ID" value="NZ_JBHSXH010000009.1"/>
</dbReference>
<dbReference type="EMBL" id="JBHSXH010000009">
    <property type="protein sequence ID" value="MFC6824112.1"/>
    <property type="molecule type" value="Genomic_DNA"/>
</dbReference>
<protein>
    <submittedName>
        <fullName evidence="3">Proline racemase family protein</fullName>
    </submittedName>
</protein>
<comment type="similarity">
    <text evidence="1">Belongs to the proline racemase family.</text>
</comment>
<evidence type="ECO:0000256" key="2">
    <source>
        <dbReference type="SAM" id="MobiDB-lite"/>
    </source>
</evidence>
<keyword evidence="4" id="KW-1185">Reference proteome</keyword>
<dbReference type="SUPFAM" id="SSF54506">
    <property type="entry name" value="Diaminopimelate epimerase-like"/>
    <property type="match status" value="1"/>
</dbReference>
<feature type="region of interest" description="Disordered" evidence="2">
    <location>
        <begin position="231"/>
        <end position="265"/>
    </location>
</feature>
<evidence type="ECO:0000313" key="3">
    <source>
        <dbReference type="EMBL" id="MFC6824112.1"/>
    </source>
</evidence>
<accession>A0ABD5TXE0</accession>
<dbReference type="SFLD" id="SFLDS00028">
    <property type="entry name" value="Proline_Racemase"/>
    <property type="match status" value="1"/>
</dbReference>
<gene>
    <name evidence="3" type="ORF">ACFQEV_03760</name>
</gene>
<dbReference type="AlphaFoldDB" id="A0ABD5TXE0"/>
<comment type="caution">
    <text evidence="3">The sequence shown here is derived from an EMBL/GenBank/DDBJ whole genome shotgun (WGS) entry which is preliminary data.</text>
</comment>
<dbReference type="Pfam" id="PF05544">
    <property type="entry name" value="Pro_racemase"/>
    <property type="match status" value="2"/>
</dbReference>